<feature type="compositionally biased region" description="Polar residues" evidence="1">
    <location>
        <begin position="261"/>
        <end position="272"/>
    </location>
</feature>
<feature type="region of interest" description="Disordered" evidence="1">
    <location>
        <begin position="216"/>
        <end position="241"/>
    </location>
</feature>
<evidence type="ECO:0000313" key="3">
    <source>
        <dbReference type="Proteomes" id="UP000245609"/>
    </source>
</evidence>
<dbReference type="Proteomes" id="UP000245609">
    <property type="component" value="Unassembled WGS sequence"/>
</dbReference>
<dbReference type="AlphaFoldDB" id="A0A2T9ZKG7"/>
<sequence>METRKIASFNLAPELDEYSYRFEQLIFVVGPERILDNVSFIESEKHDCIPRPEVAISKRKKVFLDQNAPLVQDRGATSKYNPFPQESSFKSNNSSSESPQSSKSTNFLFEAIPLEYIVEQQKKNLSSDDFFSRGPALSTKRRKAELNKLNMVETEDFSDSKFEKLHKKFESIEKKVRIREFEVFEHHRYKLRQLAAEVRHLIDSNNFTGTDSSINSAILKTTPRPNSKKSANPSDSTLSKAPCFDITSIKNHNIKSETETGDISTLKSSPNLGYSPLQSNSSVTSSSCTKNTDNKITESPLKKHRTDTLKSSLEKTPFIENTDNSSSRNHKESVSSNRRSSSTFNNQMTSISTGFSEAMIAEQIKLIMKHELHISLQIRKFWLSSLFILPNSKSSNAANFAITEKHHRKSKTSDICLDPNSNELFLDFQLPNFISHSNRK</sequence>
<feature type="compositionally biased region" description="Low complexity" evidence="1">
    <location>
        <begin position="84"/>
        <end position="103"/>
    </location>
</feature>
<gene>
    <name evidence="2" type="ORF">BB560_000398</name>
</gene>
<name>A0A2T9ZKG7_9FUNG</name>
<proteinExistence type="predicted"/>
<evidence type="ECO:0000256" key="1">
    <source>
        <dbReference type="SAM" id="MobiDB-lite"/>
    </source>
</evidence>
<evidence type="ECO:0000313" key="2">
    <source>
        <dbReference type="EMBL" id="PVV05084.1"/>
    </source>
</evidence>
<feature type="region of interest" description="Disordered" evidence="1">
    <location>
        <begin position="74"/>
        <end position="103"/>
    </location>
</feature>
<feature type="compositionally biased region" description="Polar residues" evidence="1">
    <location>
        <begin position="216"/>
        <end position="239"/>
    </location>
</feature>
<keyword evidence="3" id="KW-1185">Reference proteome</keyword>
<accession>A0A2T9ZKG7</accession>
<feature type="compositionally biased region" description="Low complexity" evidence="1">
    <location>
        <begin position="275"/>
        <end position="287"/>
    </location>
</feature>
<dbReference type="EMBL" id="MBFS01000041">
    <property type="protein sequence ID" value="PVV05084.1"/>
    <property type="molecule type" value="Genomic_DNA"/>
</dbReference>
<organism evidence="2 3">
    <name type="scientific">Smittium megazygosporum</name>
    <dbReference type="NCBI Taxonomy" id="133381"/>
    <lineage>
        <taxon>Eukaryota</taxon>
        <taxon>Fungi</taxon>
        <taxon>Fungi incertae sedis</taxon>
        <taxon>Zoopagomycota</taxon>
        <taxon>Kickxellomycotina</taxon>
        <taxon>Harpellomycetes</taxon>
        <taxon>Harpellales</taxon>
        <taxon>Legeriomycetaceae</taxon>
        <taxon>Smittium</taxon>
    </lineage>
</organism>
<reference evidence="2 3" key="1">
    <citation type="journal article" date="2018" name="MBio">
        <title>Comparative Genomics Reveals the Core Gene Toolbox for the Fungus-Insect Symbiosis.</title>
        <authorList>
            <person name="Wang Y."/>
            <person name="Stata M."/>
            <person name="Wang W."/>
            <person name="Stajich J.E."/>
            <person name="White M.M."/>
            <person name="Moncalvo J.M."/>
        </authorList>
    </citation>
    <scope>NUCLEOTIDE SEQUENCE [LARGE SCALE GENOMIC DNA]</scope>
    <source>
        <strain evidence="2 3">SC-DP-2</strain>
    </source>
</reference>
<dbReference type="OrthoDB" id="2555515at2759"/>
<protein>
    <recommendedName>
        <fullName evidence="4">Something about silencing protein 4 domain-containing protein</fullName>
    </recommendedName>
</protein>
<comment type="caution">
    <text evidence="2">The sequence shown here is derived from an EMBL/GenBank/DDBJ whole genome shotgun (WGS) entry which is preliminary data.</text>
</comment>
<feature type="region of interest" description="Disordered" evidence="1">
    <location>
        <begin position="259"/>
        <end position="348"/>
    </location>
</feature>
<evidence type="ECO:0008006" key="4">
    <source>
        <dbReference type="Google" id="ProtNLM"/>
    </source>
</evidence>